<comment type="caution">
    <text evidence="1">The sequence shown here is derived from an EMBL/GenBank/DDBJ whole genome shotgun (WGS) entry which is preliminary data.</text>
</comment>
<reference evidence="1" key="1">
    <citation type="submission" date="2017-07" db="EMBL/GenBank/DDBJ databases">
        <title>Taro Niue Genome Assembly and Annotation.</title>
        <authorList>
            <person name="Atibalentja N."/>
            <person name="Keating K."/>
            <person name="Fields C.J."/>
        </authorList>
    </citation>
    <scope>NUCLEOTIDE SEQUENCE</scope>
    <source>
        <strain evidence="1">Niue_2</strain>
        <tissue evidence="1">Leaf</tissue>
    </source>
</reference>
<evidence type="ECO:0000313" key="2">
    <source>
        <dbReference type="Proteomes" id="UP000652761"/>
    </source>
</evidence>
<sequence>MTVLGRRLAGTEGAYFLQESKNAAGRLAAAQQKKKAAANGKGELNLLPSIAKHAVGKEHPLVADSADVLPEILRHSIPLRYQDEMPPSSFSRGSKWNLSNDPASSLRLDGVINPLKDYVSFPQVTFGPKRWQLPDAQSSVLASTANELRRDRYPQPINSEKLKAAAAGLSQSRCSSPNFLFFGCWSPTT</sequence>
<protein>
    <submittedName>
        <fullName evidence="1">Uncharacterized protein</fullName>
    </submittedName>
</protein>
<dbReference type="AlphaFoldDB" id="A0A843UY96"/>
<proteinExistence type="predicted"/>
<organism evidence="1 2">
    <name type="scientific">Colocasia esculenta</name>
    <name type="common">Wild taro</name>
    <name type="synonym">Arum esculentum</name>
    <dbReference type="NCBI Taxonomy" id="4460"/>
    <lineage>
        <taxon>Eukaryota</taxon>
        <taxon>Viridiplantae</taxon>
        <taxon>Streptophyta</taxon>
        <taxon>Embryophyta</taxon>
        <taxon>Tracheophyta</taxon>
        <taxon>Spermatophyta</taxon>
        <taxon>Magnoliopsida</taxon>
        <taxon>Liliopsida</taxon>
        <taxon>Araceae</taxon>
        <taxon>Aroideae</taxon>
        <taxon>Colocasieae</taxon>
        <taxon>Colocasia</taxon>
    </lineage>
</organism>
<name>A0A843UY96_COLES</name>
<keyword evidence="2" id="KW-1185">Reference proteome</keyword>
<accession>A0A843UY96</accession>
<dbReference type="PANTHER" id="PTHR36704">
    <property type="entry name" value="PROTEIN, PUTATIVE-RELATED"/>
    <property type="match status" value="1"/>
</dbReference>
<dbReference type="Proteomes" id="UP000652761">
    <property type="component" value="Unassembled WGS sequence"/>
</dbReference>
<dbReference type="OrthoDB" id="1928683at2759"/>
<gene>
    <name evidence="1" type="ORF">Taro_017064</name>
</gene>
<evidence type="ECO:0000313" key="1">
    <source>
        <dbReference type="EMBL" id="MQL84559.1"/>
    </source>
</evidence>
<dbReference type="EMBL" id="NMUH01000770">
    <property type="protein sequence ID" value="MQL84559.1"/>
    <property type="molecule type" value="Genomic_DNA"/>
</dbReference>
<dbReference type="PANTHER" id="PTHR36704:SF1">
    <property type="entry name" value="OS06G0239700 PROTEIN"/>
    <property type="match status" value="1"/>
</dbReference>